<accession>A0A372KIQ5</accession>
<organism evidence="1 2">
    <name type="scientific">Streptococcus chenjunshii</name>
    <dbReference type="NCBI Taxonomy" id="2173853"/>
    <lineage>
        <taxon>Bacteria</taxon>
        <taxon>Bacillati</taxon>
        <taxon>Bacillota</taxon>
        <taxon>Bacilli</taxon>
        <taxon>Lactobacillales</taxon>
        <taxon>Streptococcaceae</taxon>
        <taxon>Streptococcus</taxon>
    </lineage>
</organism>
<reference evidence="1 2" key="1">
    <citation type="submission" date="2018-08" db="EMBL/GenBank/DDBJ databases">
        <title>Draft genome of Streptococcus sp. nov. Z1.</title>
        <authorList>
            <person name="Tian Z."/>
        </authorList>
    </citation>
    <scope>NUCLEOTIDE SEQUENCE [LARGE SCALE GENOMIC DNA]</scope>
    <source>
        <strain evidence="2">Z1(2018)</strain>
    </source>
</reference>
<dbReference type="Proteomes" id="UP000262901">
    <property type="component" value="Unassembled WGS sequence"/>
</dbReference>
<dbReference type="AlphaFoldDB" id="A0A372KIQ5"/>
<comment type="caution">
    <text evidence="1">The sequence shown here is derived from an EMBL/GenBank/DDBJ whole genome shotgun (WGS) entry which is preliminary data.</text>
</comment>
<protein>
    <submittedName>
        <fullName evidence="1">Triacylglycerol lipase</fullName>
    </submittedName>
</protein>
<sequence length="64" mass="6914">AYAEAGVTYESMVGKTERHFDKKVKNMETAETVFSDLEADVQAGTEAALEADSSLAGEIASWQK</sequence>
<evidence type="ECO:0000313" key="2">
    <source>
        <dbReference type="Proteomes" id="UP000262901"/>
    </source>
</evidence>
<evidence type="ECO:0000313" key="1">
    <source>
        <dbReference type="EMBL" id="RFU52137.1"/>
    </source>
</evidence>
<feature type="non-terminal residue" evidence="1">
    <location>
        <position position="1"/>
    </location>
</feature>
<dbReference type="EMBL" id="QVQZ01000083">
    <property type="protein sequence ID" value="RFU52137.1"/>
    <property type="molecule type" value="Genomic_DNA"/>
</dbReference>
<proteinExistence type="predicted"/>
<name>A0A372KIQ5_9STRE</name>
<gene>
    <name evidence="1" type="ORF">DDV23_11295</name>
</gene>